<keyword evidence="2" id="KW-1185">Reference proteome</keyword>
<evidence type="ECO:0000313" key="1">
    <source>
        <dbReference type="EMBL" id="KAI4813942.1"/>
    </source>
</evidence>
<reference evidence="1" key="1">
    <citation type="submission" date="2022-05" db="EMBL/GenBank/DDBJ databases">
        <title>Chromosome-level genome of Chaenocephalus aceratus.</title>
        <authorList>
            <person name="Park H."/>
        </authorList>
    </citation>
    <scope>NUCLEOTIDE SEQUENCE</scope>
    <source>
        <strain evidence="1">KU_202001</strain>
    </source>
</reference>
<proteinExistence type="predicted"/>
<accession>A0ACB9WLD6</accession>
<protein>
    <submittedName>
        <fullName evidence="1">Uncharacterized protein</fullName>
    </submittedName>
</protein>
<organism evidence="1 2">
    <name type="scientific">Chaenocephalus aceratus</name>
    <name type="common">Blackfin icefish</name>
    <name type="synonym">Chaenichthys aceratus</name>
    <dbReference type="NCBI Taxonomy" id="36190"/>
    <lineage>
        <taxon>Eukaryota</taxon>
        <taxon>Metazoa</taxon>
        <taxon>Chordata</taxon>
        <taxon>Craniata</taxon>
        <taxon>Vertebrata</taxon>
        <taxon>Euteleostomi</taxon>
        <taxon>Actinopterygii</taxon>
        <taxon>Neopterygii</taxon>
        <taxon>Teleostei</taxon>
        <taxon>Neoteleostei</taxon>
        <taxon>Acanthomorphata</taxon>
        <taxon>Eupercaria</taxon>
        <taxon>Perciformes</taxon>
        <taxon>Notothenioidei</taxon>
        <taxon>Channichthyidae</taxon>
        <taxon>Chaenocephalus</taxon>
    </lineage>
</organism>
<dbReference type="Proteomes" id="UP001057452">
    <property type="component" value="Chromosome 14"/>
</dbReference>
<comment type="caution">
    <text evidence="1">The sequence shown here is derived from an EMBL/GenBank/DDBJ whole genome shotgun (WGS) entry which is preliminary data.</text>
</comment>
<sequence length="151" mass="16824">MSCWLALKYFPRRLSVIFILLLGGASLFLIQLVPETLSELAVALEMLGKLVITSGTSLMYAYTAELYPTVIRNTAEGVCITVSRIGSCLAPFVLQLREYFEYLPYITLGTLAVVSAFAALYLPESFGKPLPQTIQQMQKRESMKCPCITRK</sequence>
<name>A0ACB9WLD6_CHAAC</name>
<gene>
    <name evidence="1" type="ORF">KUCAC02_003160</name>
</gene>
<evidence type="ECO:0000313" key="2">
    <source>
        <dbReference type="Proteomes" id="UP001057452"/>
    </source>
</evidence>
<dbReference type="EMBL" id="CM043798">
    <property type="protein sequence ID" value="KAI4813942.1"/>
    <property type="molecule type" value="Genomic_DNA"/>
</dbReference>